<name>A0A134A3H5_9BACL</name>
<dbReference type="STRING" id="1379.HMPREF3186_00481"/>
<evidence type="ECO:0000313" key="2">
    <source>
        <dbReference type="Proteomes" id="UP000070355"/>
    </source>
</evidence>
<protein>
    <recommendedName>
        <fullName evidence="3">DNA topoisomerase IV</fullName>
    </recommendedName>
</protein>
<dbReference type="Proteomes" id="UP000070355">
    <property type="component" value="Unassembled WGS sequence"/>
</dbReference>
<gene>
    <name evidence="1" type="ORF">HMPREF3186_00481</name>
</gene>
<organism evidence="1 2">
    <name type="scientific">Gemella haemolysans</name>
    <dbReference type="NCBI Taxonomy" id="1379"/>
    <lineage>
        <taxon>Bacteria</taxon>
        <taxon>Bacillati</taxon>
        <taxon>Bacillota</taxon>
        <taxon>Bacilli</taxon>
        <taxon>Bacillales</taxon>
        <taxon>Gemellaceae</taxon>
        <taxon>Gemella</taxon>
    </lineage>
</organism>
<proteinExistence type="predicted"/>
<comment type="caution">
    <text evidence="1">The sequence shown here is derived from an EMBL/GenBank/DDBJ whole genome shotgun (WGS) entry which is preliminary data.</text>
</comment>
<evidence type="ECO:0008006" key="3">
    <source>
        <dbReference type="Google" id="ProtNLM"/>
    </source>
</evidence>
<dbReference type="AlphaFoldDB" id="A0A134A3H5"/>
<reference evidence="2" key="1">
    <citation type="submission" date="2016-01" db="EMBL/GenBank/DDBJ databases">
        <authorList>
            <person name="Mitreva M."/>
            <person name="Pepin K.H."/>
            <person name="Mihindukulasuriya K.A."/>
            <person name="Fulton R."/>
            <person name="Fronick C."/>
            <person name="O'Laughlin M."/>
            <person name="Miner T."/>
            <person name="Herter B."/>
            <person name="Rosa B.A."/>
            <person name="Cordes M."/>
            <person name="Tomlinson C."/>
            <person name="Wollam A."/>
            <person name="Palsikar V.B."/>
            <person name="Mardis E.R."/>
            <person name="Wilson R.K."/>
        </authorList>
    </citation>
    <scope>NUCLEOTIDE SEQUENCE [LARGE SCALE GENOMIC DNA]</scope>
    <source>
        <strain evidence="2">DNF01167</strain>
    </source>
</reference>
<sequence>MYNYDNKKRYLRRLIMYTMNLSSLESPDPRYGQDDEYSQDFNTEIDYEDEILSDYADESYNEVEFSVPDEEFLDYSNEMFLYKEYSYDFADDNEYDEVSISNDQIMLENTSEA</sequence>
<evidence type="ECO:0000313" key="1">
    <source>
        <dbReference type="EMBL" id="KXB62160.1"/>
    </source>
</evidence>
<dbReference type="EMBL" id="LSDC01000026">
    <property type="protein sequence ID" value="KXB62160.1"/>
    <property type="molecule type" value="Genomic_DNA"/>
</dbReference>
<accession>A0A134A3H5</accession>
<dbReference type="PATRIC" id="fig|1379.3.peg.477"/>